<keyword evidence="3" id="KW-1185">Reference proteome</keyword>
<organism evidence="2 3">
    <name type="scientific">Pseudopithomyces chartarum</name>
    <dbReference type="NCBI Taxonomy" id="1892770"/>
    <lineage>
        <taxon>Eukaryota</taxon>
        <taxon>Fungi</taxon>
        <taxon>Dikarya</taxon>
        <taxon>Ascomycota</taxon>
        <taxon>Pezizomycotina</taxon>
        <taxon>Dothideomycetes</taxon>
        <taxon>Pleosporomycetidae</taxon>
        <taxon>Pleosporales</taxon>
        <taxon>Massarineae</taxon>
        <taxon>Didymosphaeriaceae</taxon>
        <taxon>Pseudopithomyces</taxon>
    </lineage>
</organism>
<dbReference type="EMBL" id="WVTA01000010">
    <property type="protein sequence ID" value="KAK3203833.1"/>
    <property type="molecule type" value="Genomic_DNA"/>
</dbReference>
<name>A0AAN6LVF7_9PLEO</name>
<comment type="caution">
    <text evidence="2">The sequence shown here is derived from an EMBL/GenBank/DDBJ whole genome shotgun (WGS) entry which is preliminary data.</text>
</comment>
<dbReference type="PANTHER" id="PTHR33112">
    <property type="entry name" value="DOMAIN PROTEIN, PUTATIVE-RELATED"/>
    <property type="match status" value="1"/>
</dbReference>
<proteinExistence type="predicted"/>
<dbReference type="InterPro" id="IPR010730">
    <property type="entry name" value="HET"/>
</dbReference>
<accession>A0AAN6LVF7</accession>
<gene>
    <name evidence="2" type="ORF">GRF29_106g774778</name>
</gene>
<evidence type="ECO:0000259" key="1">
    <source>
        <dbReference type="Pfam" id="PF06985"/>
    </source>
</evidence>
<reference evidence="2 3" key="1">
    <citation type="submission" date="2021-02" db="EMBL/GenBank/DDBJ databases">
        <title>Genome assembly of Pseudopithomyces chartarum.</title>
        <authorList>
            <person name="Jauregui R."/>
            <person name="Singh J."/>
            <person name="Voisey C."/>
        </authorList>
    </citation>
    <scope>NUCLEOTIDE SEQUENCE [LARGE SCALE GENOMIC DNA]</scope>
    <source>
        <strain evidence="2 3">AGR01</strain>
    </source>
</reference>
<evidence type="ECO:0000313" key="3">
    <source>
        <dbReference type="Proteomes" id="UP001280581"/>
    </source>
</evidence>
<dbReference type="Pfam" id="PF06985">
    <property type="entry name" value="HET"/>
    <property type="match status" value="1"/>
</dbReference>
<dbReference type="Proteomes" id="UP001280581">
    <property type="component" value="Unassembled WGS sequence"/>
</dbReference>
<dbReference type="AlphaFoldDB" id="A0AAN6LVF7"/>
<sequence length="623" mass="70402">MKTHTCKHCEKIVLQAPKFLEDADDATAWLPTTPLWLTGSPLALDAIDMAVVEKCVLFIELTAAYQPPSLEEEPRTSHVVLAQAWTVNRLAGWDVRMQLISEADYKRYQGPWELGSMDLLLIDEPVLFHNVALTPKLPLRLLHISGNCDRTKVRLVSSADIVHENLQYTVLSYCWGGVQGHKTTKARIKAHSEDLELDALPKTIQDAIEVTSQLGFSYIWIDSLCIVQDDGDELQKEIAKMSSVYRNAVVTITASGAASASDGFLQERCINEERAWTLQEHVLSARILRYSDRQLRFLCHGNTSQGSTHHVDGWTLLSLNDETFDWLYPPFLSLVEEKRIRVDGYWSQIVMGYSARNLTDERDRVLAISGVAAGLQELCGDQFYVQELEKPLGEFTYVAGQWLDEASADLLWILQGNNFDRGYNRMCKDDGWLGPSWAWASAKGKVFICPPNMRDDVTRMWKVELLHRELVEQSAPFGAVREAVLGISAPCVRVRLTYCAESTQHPIKMVCADDGTVLEDSKTHVTLWTDHTADKGHNRVLIDATAILAVAYYRVRPWDVDIEEGRVWAVGLLLVEVPGGNGINGRRYERHGMFDIDVDGDTQRMTKYKNWIDGFVKDFVEIQ</sequence>
<protein>
    <recommendedName>
        <fullName evidence="1">Heterokaryon incompatibility domain-containing protein</fullName>
    </recommendedName>
</protein>
<feature type="domain" description="Heterokaryon incompatibility" evidence="1">
    <location>
        <begin position="168"/>
        <end position="280"/>
    </location>
</feature>
<evidence type="ECO:0000313" key="2">
    <source>
        <dbReference type="EMBL" id="KAK3203833.1"/>
    </source>
</evidence>
<dbReference type="PANTHER" id="PTHR33112:SF16">
    <property type="entry name" value="HETEROKARYON INCOMPATIBILITY DOMAIN-CONTAINING PROTEIN"/>
    <property type="match status" value="1"/>
</dbReference>